<evidence type="ECO:0000259" key="3">
    <source>
        <dbReference type="PROSITE" id="PS50977"/>
    </source>
</evidence>
<dbReference type="RefSeq" id="WP_086786576.1">
    <property type="nucleotide sequence ID" value="NZ_JAGIOO010000001.1"/>
</dbReference>
<proteinExistence type="predicted"/>
<dbReference type="Pfam" id="PF00440">
    <property type="entry name" value="TetR_N"/>
    <property type="match status" value="1"/>
</dbReference>
<gene>
    <name evidence="4" type="ORF">JOF53_007774</name>
</gene>
<keyword evidence="1 2" id="KW-0238">DNA-binding</keyword>
<dbReference type="PROSITE" id="PS50977">
    <property type="entry name" value="HTH_TETR_2"/>
    <property type="match status" value="1"/>
</dbReference>
<evidence type="ECO:0000256" key="2">
    <source>
        <dbReference type="PROSITE-ProRule" id="PRU00335"/>
    </source>
</evidence>
<feature type="domain" description="HTH tetR-type" evidence="3">
    <location>
        <begin position="11"/>
        <end position="71"/>
    </location>
</feature>
<reference evidence="4 5" key="1">
    <citation type="submission" date="2021-03" db="EMBL/GenBank/DDBJ databases">
        <title>Sequencing the genomes of 1000 actinobacteria strains.</title>
        <authorList>
            <person name="Klenk H.-P."/>
        </authorList>
    </citation>
    <scope>NUCLEOTIDE SEQUENCE [LARGE SCALE GENOMIC DNA]</scope>
    <source>
        <strain evidence="4 5">DSM 44580</strain>
    </source>
</reference>
<dbReference type="SUPFAM" id="SSF46689">
    <property type="entry name" value="Homeodomain-like"/>
    <property type="match status" value="1"/>
</dbReference>
<dbReference type="Gene3D" id="1.10.357.10">
    <property type="entry name" value="Tetracycline Repressor, domain 2"/>
    <property type="match status" value="1"/>
</dbReference>
<name>A0ABS5AR67_9PSEU</name>
<dbReference type="InterPro" id="IPR050109">
    <property type="entry name" value="HTH-type_TetR-like_transc_reg"/>
</dbReference>
<accession>A0ABS5AR67</accession>
<feature type="DNA-binding region" description="H-T-H motif" evidence="2">
    <location>
        <begin position="34"/>
        <end position="53"/>
    </location>
</feature>
<evidence type="ECO:0000256" key="1">
    <source>
        <dbReference type="ARBA" id="ARBA00023125"/>
    </source>
</evidence>
<evidence type="ECO:0000313" key="4">
    <source>
        <dbReference type="EMBL" id="MBP2478902.1"/>
    </source>
</evidence>
<dbReference type="InterPro" id="IPR009057">
    <property type="entry name" value="Homeodomain-like_sf"/>
</dbReference>
<evidence type="ECO:0000313" key="5">
    <source>
        <dbReference type="Proteomes" id="UP001519363"/>
    </source>
</evidence>
<keyword evidence="5" id="KW-1185">Reference proteome</keyword>
<protein>
    <submittedName>
        <fullName evidence="4">AcrR family transcriptional regulator</fullName>
    </submittedName>
</protein>
<sequence length="207" mass="23266">MTERAPTRRREETRRRLVEAAYEVFSERGIRDTPVELICERAGFSRGAFYSNFTSKEDLFLALSHREFTARLDRVRAAVTAVAPAPDKGLHDTLAEAARVFMTALGEDKNWYLLALEFRIHGLRQDDLRPRIAAEQARLQAALAEVLADGFGRLGFRLVVPAAEAVRVLVALYEQALQEFLLSGEDEDRFFAPVMARVLGSLVTRVG</sequence>
<dbReference type="Gene3D" id="1.10.10.60">
    <property type="entry name" value="Homeodomain-like"/>
    <property type="match status" value="1"/>
</dbReference>
<dbReference type="Proteomes" id="UP001519363">
    <property type="component" value="Unassembled WGS sequence"/>
</dbReference>
<organism evidence="4 5">
    <name type="scientific">Crossiella equi</name>
    <dbReference type="NCBI Taxonomy" id="130796"/>
    <lineage>
        <taxon>Bacteria</taxon>
        <taxon>Bacillati</taxon>
        <taxon>Actinomycetota</taxon>
        <taxon>Actinomycetes</taxon>
        <taxon>Pseudonocardiales</taxon>
        <taxon>Pseudonocardiaceae</taxon>
        <taxon>Crossiella</taxon>
    </lineage>
</organism>
<dbReference type="InterPro" id="IPR001647">
    <property type="entry name" value="HTH_TetR"/>
</dbReference>
<comment type="caution">
    <text evidence="4">The sequence shown here is derived from an EMBL/GenBank/DDBJ whole genome shotgun (WGS) entry which is preliminary data.</text>
</comment>
<dbReference type="PANTHER" id="PTHR30055:SF241">
    <property type="entry name" value="TRANSCRIPTIONAL REGULATORY PROTEIN"/>
    <property type="match status" value="1"/>
</dbReference>
<dbReference type="PRINTS" id="PR00455">
    <property type="entry name" value="HTHTETR"/>
</dbReference>
<dbReference type="PANTHER" id="PTHR30055">
    <property type="entry name" value="HTH-TYPE TRANSCRIPTIONAL REGULATOR RUTR"/>
    <property type="match status" value="1"/>
</dbReference>
<dbReference type="EMBL" id="JAGIOO010000001">
    <property type="protein sequence ID" value="MBP2478902.1"/>
    <property type="molecule type" value="Genomic_DNA"/>
</dbReference>